<dbReference type="PANTHER" id="PTHR13847">
    <property type="entry name" value="SARCOSINE DEHYDROGENASE-RELATED"/>
    <property type="match status" value="1"/>
</dbReference>
<dbReference type="InterPro" id="IPR036188">
    <property type="entry name" value="FAD/NAD-bd_sf"/>
</dbReference>
<dbReference type="Pfam" id="PF01266">
    <property type="entry name" value="DAO"/>
    <property type="match status" value="1"/>
</dbReference>
<proteinExistence type="predicted"/>
<dbReference type="EMBL" id="JBHUFA010000001">
    <property type="protein sequence ID" value="MFD1694943.1"/>
    <property type="molecule type" value="Genomic_DNA"/>
</dbReference>
<dbReference type="RefSeq" id="WP_149891262.1">
    <property type="nucleotide sequence ID" value="NZ_JBHUFA010000001.1"/>
</dbReference>
<dbReference type="EC" id="1.-.-.-" evidence="3"/>
<keyword evidence="4" id="KW-1185">Reference proteome</keyword>
<dbReference type="PANTHER" id="PTHR13847:SF289">
    <property type="entry name" value="GLYCINE OXIDASE"/>
    <property type="match status" value="1"/>
</dbReference>
<evidence type="ECO:0000313" key="3">
    <source>
        <dbReference type="EMBL" id="MFD1694943.1"/>
    </source>
</evidence>
<reference evidence="4" key="1">
    <citation type="journal article" date="2019" name="Int. J. Syst. Evol. Microbiol.">
        <title>The Global Catalogue of Microorganisms (GCM) 10K type strain sequencing project: providing services to taxonomists for standard genome sequencing and annotation.</title>
        <authorList>
            <consortium name="The Broad Institute Genomics Platform"/>
            <consortium name="The Broad Institute Genome Sequencing Center for Infectious Disease"/>
            <person name="Wu L."/>
            <person name="Ma J."/>
        </authorList>
    </citation>
    <scope>NUCLEOTIDE SEQUENCE [LARGE SCALE GENOMIC DNA]</scope>
    <source>
        <strain evidence="4">JCM 3369</strain>
    </source>
</reference>
<feature type="domain" description="FAD dependent oxidoreductase" evidence="2">
    <location>
        <begin position="10"/>
        <end position="364"/>
    </location>
</feature>
<evidence type="ECO:0000313" key="4">
    <source>
        <dbReference type="Proteomes" id="UP001597327"/>
    </source>
</evidence>
<dbReference type="InterPro" id="IPR006076">
    <property type="entry name" value="FAD-dep_OxRdtase"/>
</dbReference>
<name>A0ABW4JWA0_9HYPH</name>
<accession>A0ABW4JWA0</accession>
<dbReference type="SUPFAM" id="SSF54373">
    <property type="entry name" value="FAD-linked reductases, C-terminal domain"/>
    <property type="match status" value="1"/>
</dbReference>
<organism evidence="3 4">
    <name type="scientific">Roseibium aestuarii</name>
    <dbReference type="NCBI Taxonomy" id="2600299"/>
    <lineage>
        <taxon>Bacteria</taxon>
        <taxon>Pseudomonadati</taxon>
        <taxon>Pseudomonadota</taxon>
        <taxon>Alphaproteobacteria</taxon>
        <taxon>Hyphomicrobiales</taxon>
        <taxon>Stappiaceae</taxon>
        <taxon>Roseibium</taxon>
    </lineage>
</organism>
<comment type="caution">
    <text evidence="3">The sequence shown here is derived from an EMBL/GenBank/DDBJ whole genome shotgun (WGS) entry which is preliminary data.</text>
</comment>
<dbReference type="GO" id="GO:0016491">
    <property type="term" value="F:oxidoreductase activity"/>
    <property type="evidence" value="ECO:0007669"/>
    <property type="project" value="UniProtKB-KW"/>
</dbReference>
<gene>
    <name evidence="3" type="ORF">ACFSC7_05395</name>
</gene>
<dbReference type="Gene3D" id="3.30.9.10">
    <property type="entry name" value="D-Amino Acid Oxidase, subunit A, domain 2"/>
    <property type="match status" value="1"/>
</dbReference>
<evidence type="ECO:0000256" key="1">
    <source>
        <dbReference type="ARBA" id="ARBA00023002"/>
    </source>
</evidence>
<dbReference type="Gene3D" id="3.50.50.60">
    <property type="entry name" value="FAD/NAD(P)-binding domain"/>
    <property type="match status" value="1"/>
</dbReference>
<keyword evidence="1 3" id="KW-0560">Oxidoreductase</keyword>
<protein>
    <submittedName>
        <fullName evidence="3">NAD(P)/FAD-dependent oxidoreductase</fullName>
        <ecNumber evidence="3">1.-.-.-</ecNumber>
    </submittedName>
</protein>
<evidence type="ECO:0000259" key="2">
    <source>
        <dbReference type="Pfam" id="PF01266"/>
    </source>
</evidence>
<dbReference type="SUPFAM" id="SSF51905">
    <property type="entry name" value="FAD/NAD(P)-binding domain"/>
    <property type="match status" value="1"/>
</dbReference>
<dbReference type="Proteomes" id="UP001597327">
    <property type="component" value="Unassembled WGS sequence"/>
</dbReference>
<sequence length="390" mass="41713">MLASSSRTFDLAVVGAGIFGLSIAREAMEAGLRVVVLEAGTLGSGASGGLLGALMPHMPARWNPKKQFQFDALTSIGGHLARLEAETGLSAGYRACGRILPIVSEERLDHHRERSAEAAERWVLQGRELRYDLEPCGARADWLAPEAAPFGLVHETLAARVAPRAYLAALAEALRHPAPQSTGGVPLTAAMLLEDHAVTGFDPANGQILVDGRESGIVAEQIVLTAGFRSFHLLQQVTGQAIGRGEKGQALLLDGQGLEDRPAVYCDGLYVVPHDDGTVAVGSTSERHEETTHVDMAATDDLLTRARAFCPALEGRQVLERWAGVRPRCNKRDPLVGRVPGQERMLVATGGFKISFGIAHRIAEALVDTATGRSGRITLPDSFRPEHHFA</sequence>